<keyword evidence="4" id="KW-0804">Transcription</keyword>
<reference evidence="7" key="1">
    <citation type="submission" date="2025-08" db="UniProtKB">
        <authorList>
            <consortium name="Ensembl"/>
        </authorList>
    </citation>
    <scope>IDENTIFICATION</scope>
</reference>
<dbReference type="InterPro" id="IPR001630">
    <property type="entry name" value="Leuzip_CREB"/>
</dbReference>
<dbReference type="PRINTS" id="PR00041">
    <property type="entry name" value="LEUZIPPRCREB"/>
</dbReference>
<evidence type="ECO:0000256" key="4">
    <source>
        <dbReference type="ARBA" id="ARBA00023163"/>
    </source>
</evidence>
<evidence type="ECO:0000256" key="2">
    <source>
        <dbReference type="ARBA" id="ARBA00023015"/>
    </source>
</evidence>
<dbReference type="PROSITE" id="PS50953">
    <property type="entry name" value="KID"/>
    <property type="match status" value="1"/>
</dbReference>
<dbReference type="PANTHER" id="PTHR45879:SF1">
    <property type="entry name" value="CYCLIC AMP-RESPONSIVE ELEMENT-BINDING PROTEIN 1"/>
    <property type="match status" value="1"/>
</dbReference>
<evidence type="ECO:0000256" key="5">
    <source>
        <dbReference type="ARBA" id="ARBA00023242"/>
    </source>
</evidence>
<keyword evidence="3" id="KW-0238">DNA-binding</keyword>
<name>A0A8C1SPF4_CYPCA</name>
<proteinExistence type="predicted"/>
<evidence type="ECO:0000256" key="1">
    <source>
        <dbReference type="ARBA" id="ARBA00004123"/>
    </source>
</evidence>
<dbReference type="GO" id="GO:0000981">
    <property type="term" value="F:DNA-binding transcription factor activity, RNA polymerase II-specific"/>
    <property type="evidence" value="ECO:0007669"/>
    <property type="project" value="TreeGrafter"/>
</dbReference>
<dbReference type="GO" id="GO:1990589">
    <property type="term" value="C:ATF4-CREB1 transcription factor complex"/>
    <property type="evidence" value="ECO:0007669"/>
    <property type="project" value="TreeGrafter"/>
</dbReference>
<dbReference type="InterPro" id="IPR003102">
    <property type="entry name" value="CREB1-like_pKID"/>
</dbReference>
<comment type="subcellular location">
    <subcellularLocation>
        <location evidence="1">Nucleus</location>
    </subcellularLocation>
</comment>
<protein>
    <recommendedName>
        <fullName evidence="6">KID domain-containing protein</fullName>
    </recommendedName>
</protein>
<dbReference type="Ensembl" id="ENSCCRT00015010618.1">
    <property type="protein sequence ID" value="ENSCCRP00015010228.1"/>
    <property type="gene ID" value="ENSCCRG00015004862.1"/>
</dbReference>
<evidence type="ECO:0000313" key="7">
    <source>
        <dbReference type="Ensembl" id="ENSCCRP00015010228.1"/>
    </source>
</evidence>
<dbReference type="Proteomes" id="UP000694700">
    <property type="component" value="Unplaced"/>
</dbReference>
<evidence type="ECO:0000313" key="8">
    <source>
        <dbReference type="Proteomes" id="UP000694700"/>
    </source>
</evidence>
<feature type="domain" description="KID" evidence="6">
    <location>
        <begin position="82"/>
        <end position="141"/>
    </location>
</feature>
<dbReference type="Pfam" id="PF02173">
    <property type="entry name" value="pKID"/>
    <property type="match status" value="1"/>
</dbReference>
<evidence type="ECO:0000256" key="3">
    <source>
        <dbReference type="ARBA" id="ARBA00023125"/>
    </source>
</evidence>
<keyword evidence="2" id="KW-0805">Transcription regulation</keyword>
<evidence type="ECO:0000259" key="6">
    <source>
        <dbReference type="PROSITE" id="PS50953"/>
    </source>
</evidence>
<keyword evidence="5" id="KW-0539">Nucleus</keyword>
<organism evidence="7 8">
    <name type="scientific">Cyprinus carpio</name>
    <name type="common">Common carp</name>
    <dbReference type="NCBI Taxonomy" id="7962"/>
    <lineage>
        <taxon>Eukaryota</taxon>
        <taxon>Metazoa</taxon>
        <taxon>Chordata</taxon>
        <taxon>Craniata</taxon>
        <taxon>Vertebrata</taxon>
        <taxon>Euteleostomi</taxon>
        <taxon>Actinopterygii</taxon>
        <taxon>Neopterygii</taxon>
        <taxon>Teleostei</taxon>
        <taxon>Ostariophysi</taxon>
        <taxon>Cypriniformes</taxon>
        <taxon>Cyprinidae</taxon>
        <taxon>Cyprininae</taxon>
        <taxon>Cyprinus</taxon>
    </lineage>
</organism>
<accession>A0A8C1SPF4</accession>
<sequence>VLCYFSFISIHFENDILIVLVLVNDKNTGLNSVRHFLPSLSLSLSLSQVSEGVSVASLPDGQTLQVQEVIQTTQPSVIQSPQIQTVQVAVDTGGSGSNPSDPQKRREILSRRPSYRKIFNELSSDVRAVPKIEEEEKVEEETLATSSVATVIAPSSIYQTSSGQYCTPEFISHKLLCLCAA</sequence>
<dbReference type="PANTHER" id="PTHR45879">
    <property type="entry name" value="CYCLIC AMP RESPONSE ELEMENT-BINDING PROTEIN B"/>
    <property type="match status" value="1"/>
</dbReference>
<dbReference type="GO" id="GO:0035497">
    <property type="term" value="F:cAMP response element binding"/>
    <property type="evidence" value="ECO:0007669"/>
    <property type="project" value="TreeGrafter"/>
</dbReference>
<dbReference type="AlphaFoldDB" id="A0A8C1SPF4"/>